<protein>
    <submittedName>
        <fullName evidence="1">Uncharacterized protein</fullName>
    </submittedName>
</protein>
<accession>A0A6J5NY82</accession>
<name>A0A6J5NY82_9CAUD</name>
<evidence type="ECO:0000313" key="1">
    <source>
        <dbReference type="EMBL" id="CAB4164630.1"/>
    </source>
</evidence>
<organism evidence="1">
    <name type="scientific">uncultured Caudovirales phage</name>
    <dbReference type="NCBI Taxonomy" id="2100421"/>
    <lineage>
        <taxon>Viruses</taxon>
        <taxon>Duplodnaviria</taxon>
        <taxon>Heunggongvirae</taxon>
        <taxon>Uroviricota</taxon>
        <taxon>Caudoviricetes</taxon>
        <taxon>Peduoviridae</taxon>
        <taxon>Maltschvirus</taxon>
        <taxon>Maltschvirus maltsch</taxon>
    </lineage>
</organism>
<sequence>MADVVLTTDELLVLSGPSSVNVEVDFGPEGERGSLFFVSVGNPNTALTGQNPKAKDLCVNILKTDNEYSYVYQYNSDGANGFQWYPIIKLSPLQYNKILTGTFVDGSKVFNIPVSYIVDEETSQTLTSANFNITYSIPNENPIASSIEIGSFTNDPVSGLQVLPVTINAVEYASSTWQDLTGVKTVHFVISIVV</sequence>
<dbReference type="EMBL" id="LR796766">
    <property type="protein sequence ID" value="CAB4164630.1"/>
    <property type="molecule type" value="Genomic_DNA"/>
</dbReference>
<proteinExistence type="predicted"/>
<gene>
    <name evidence="1" type="ORF">UFOVP828_54</name>
</gene>
<reference evidence="1" key="1">
    <citation type="submission" date="2020-04" db="EMBL/GenBank/DDBJ databases">
        <authorList>
            <person name="Chiriac C."/>
            <person name="Salcher M."/>
            <person name="Ghai R."/>
            <person name="Kavagutti S V."/>
        </authorList>
    </citation>
    <scope>NUCLEOTIDE SEQUENCE</scope>
</reference>